<dbReference type="InterPro" id="IPR016186">
    <property type="entry name" value="C-type_lectin-like/link_sf"/>
</dbReference>
<dbReference type="EMBL" id="JAGEUA010000001">
    <property type="protein sequence ID" value="KAL1023927.1"/>
    <property type="molecule type" value="Genomic_DNA"/>
</dbReference>
<keyword evidence="4" id="KW-0472">Membrane</keyword>
<comment type="caution">
    <text evidence="6">The sequence shown here is derived from an EMBL/GenBank/DDBJ whole genome shotgun (WGS) entry which is preliminary data.</text>
</comment>
<dbReference type="SUPFAM" id="SSF56436">
    <property type="entry name" value="C-type lectin-like"/>
    <property type="match status" value="1"/>
</dbReference>
<evidence type="ECO:0000256" key="1">
    <source>
        <dbReference type="ARBA" id="ARBA00022734"/>
    </source>
</evidence>
<keyword evidence="4" id="KW-1133">Transmembrane helix</keyword>
<name>A0ABD0XTL4_UMBPY</name>
<keyword evidence="3" id="KW-0175">Coiled coil</keyword>
<protein>
    <recommendedName>
        <fullName evidence="5">C-type lectin domain-containing protein</fullName>
    </recommendedName>
</protein>
<evidence type="ECO:0000256" key="4">
    <source>
        <dbReference type="SAM" id="Phobius"/>
    </source>
</evidence>
<evidence type="ECO:0000259" key="5">
    <source>
        <dbReference type="PROSITE" id="PS50041"/>
    </source>
</evidence>
<dbReference type="GO" id="GO:0030246">
    <property type="term" value="F:carbohydrate binding"/>
    <property type="evidence" value="ECO:0007669"/>
    <property type="project" value="UniProtKB-KW"/>
</dbReference>
<dbReference type="InterPro" id="IPR050111">
    <property type="entry name" value="C-type_lectin/snaclec_domain"/>
</dbReference>
<evidence type="ECO:0000313" key="7">
    <source>
        <dbReference type="Proteomes" id="UP001557470"/>
    </source>
</evidence>
<dbReference type="PROSITE" id="PS50041">
    <property type="entry name" value="C_TYPE_LECTIN_2"/>
    <property type="match status" value="1"/>
</dbReference>
<dbReference type="PANTHER" id="PTHR22803">
    <property type="entry name" value="MANNOSE, PHOSPHOLIPASE, LECTIN RECEPTOR RELATED"/>
    <property type="match status" value="1"/>
</dbReference>
<gene>
    <name evidence="6" type="ORF">UPYG_G00049150</name>
</gene>
<feature type="transmembrane region" description="Helical" evidence="4">
    <location>
        <begin position="89"/>
        <end position="110"/>
    </location>
</feature>
<keyword evidence="1" id="KW-0430">Lectin</keyword>
<dbReference type="Pfam" id="PF00059">
    <property type="entry name" value="Lectin_C"/>
    <property type="match status" value="1"/>
</dbReference>
<dbReference type="CDD" id="cd03590">
    <property type="entry name" value="CLECT_DC-SIGN_like"/>
    <property type="match status" value="1"/>
</dbReference>
<dbReference type="InterPro" id="IPR001304">
    <property type="entry name" value="C-type_lectin-like"/>
</dbReference>
<dbReference type="InterPro" id="IPR016187">
    <property type="entry name" value="CTDL_fold"/>
</dbReference>
<sequence>MSGASQQQTTPSSAQYYSRSEMVHYTVFENRSEKMSEDIYENPIQFEDNQPYKIQTIDIDDKIYANQSSIKPAKNNGFTAQNSVWKRRFTAAVFLGMLAVLLGGILGLLLNHKNQMTSCNTLAKEKKQLQNSYNNLTNERDQLQTSYNSLTKEREQQQTSYNSLTTDREQIRTRCNSLTKERDQLQTRYNSLTKERDQLQTRYNSLTKERDQLQTRYNTLNKECPDGWLLLGRRCYYVSTEEKTWAESRQYCKNRGADLVSINSPAEQKFVNWMCGYKEYIWIGLTDSGIKGNWKWVDGTPLTAAYWASGEPDNEKDEDCAYFYSTSSDSGAWWDYTCSYEYRWICEK</sequence>
<evidence type="ECO:0000256" key="2">
    <source>
        <dbReference type="ARBA" id="ARBA00023157"/>
    </source>
</evidence>
<keyword evidence="2" id="KW-1015">Disulfide bond</keyword>
<dbReference type="PROSITE" id="PS00615">
    <property type="entry name" value="C_TYPE_LECTIN_1"/>
    <property type="match status" value="1"/>
</dbReference>
<dbReference type="InterPro" id="IPR018378">
    <property type="entry name" value="C-type_lectin_CS"/>
</dbReference>
<dbReference type="SMART" id="SM00034">
    <property type="entry name" value="CLECT"/>
    <property type="match status" value="1"/>
</dbReference>
<keyword evidence="7" id="KW-1185">Reference proteome</keyword>
<organism evidence="6 7">
    <name type="scientific">Umbra pygmaea</name>
    <name type="common">Eastern mudminnow</name>
    <dbReference type="NCBI Taxonomy" id="75934"/>
    <lineage>
        <taxon>Eukaryota</taxon>
        <taxon>Metazoa</taxon>
        <taxon>Chordata</taxon>
        <taxon>Craniata</taxon>
        <taxon>Vertebrata</taxon>
        <taxon>Euteleostomi</taxon>
        <taxon>Actinopterygii</taxon>
        <taxon>Neopterygii</taxon>
        <taxon>Teleostei</taxon>
        <taxon>Protacanthopterygii</taxon>
        <taxon>Esociformes</taxon>
        <taxon>Umbridae</taxon>
        <taxon>Umbra</taxon>
    </lineage>
</organism>
<dbReference type="Proteomes" id="UP001557470">
    <property type="component" value="Unassembled WGS sequence"/>
</dbReference>
<dbReference type="Gene3D" id="1.20.5.400">
    <property type="match status" value="2"/>
</dbReference>
<dbReference type="AlphaFoldDB" id="A0ABD0XTL4"/>
<accession>A0ABD0XTL4</accession>
<feature type="coiled-coil region" evidence="3">
    <location>
        <begin position="119"/>
        <end position="223"/>
    </location>
</feature>
<feature type="domain" description="C-type lectin" evidence="5">
    <location>
        <begin position="231"/>
        <end position="347"/>
    </location>
</feature>
<dbReference type="InterPro" id="IPR033989">
    <property type="entry name" value="CD209-like_CTLD"/>
</dbReference>
<dbReference type="SUPFAM" id="SSF90257">
    <property type="entry name" value="Myosin rod fragments"/>
    <property type="match status" value="1"/>
</dbReference>
<proteinExistence type="predicted"/>
<reference evidence="6 7" key="1">
    <citation type="submission" date="2024-06" db="EMBL/GenBank/DDBJ databases">
        <authorList>
            <person name="Pan Q."/>
            <person name="Wen M."/>
            <person name="Jouanno E."/>
            <person name="Zahm M."/>
            <person name="Klopp C."/>
            <person name="Cabau C."/>
            <person name="Louis A."/>
            <person name="Berthelot C."/>
            <person name="Parey E."/>
            <person name="Roest Crollius H."/>
            <person name="Montfort J."/>
            <person name="Robinson-Rechavi M."/>
            <person name="Bouchez O."/>
            <person name="Lampietro C."/>
            <person name="Lopez Roques C."/>
            <person name="Donnadieu C."/>
            <person name="Postlethwait J."/>
            <person name="Bobe J."/>
            <person name="Verreycken H."/>
            <person name="Guiguen Y."/>
        </authorList>
    </citation>
    <scope>NUCLEOTIDE SEQUENCE [LARGE SCALE GENOMIC DNA]</scope>
    <source>
        <strain evidence="6">Up_M1</strain>
        <tissue evidence="6">Testis</tissue>
    </source>
</reference>
<evidence type="ECO:0000256" key="3">
    <source>
        <dbReference type="SAM" id="Coils"/>
    </source>
</evidence>
<evidence type="ECO:0000313" key="6">
    <source>
        <dbReference type="EMBL" id="KAL1023927.1"/>
    </source>
</evidence>
<keyword evidence="4" id="KW-0812">Transmembrane</keyword>
<dbReference type="Gene3D" id="3.10.100.10">
    <property type="entry name" value="Mannose-Binding Protein A, subunit A"/>
    <property type="match status" value="1"/>
</dbReference>